<keyword evidence="3" id="KW-1185">Reference proteome</keyword>
<evidence type="ECO:0000256" key="1">
    <source>
        <dbReference type="SAM" id="Phobius"/>
    </source>
</evidence>
<keyword evidence="1" id="KW-0472">Membrane</keyword>
<proteinExistence type="predicted"/>
<organism evidence="2 3">
    <name type="scientific">Roseomonas fluvialis</name>
    <dbReference type="NCBI Taxonomy" id="1750527"/>
    <lineage>
        <taxon>Bacteria</taxon>
        <taxon>Pseudomonadati</taxon>
        <taxon>Pseudomonadota</taxon>
        <taxon>Alphaproteobacteria</taxon>
        <taxon>Acetobacterales</taxon>
        <taxon>Roseomonadaceae</taxon>
        <taxon>Roseomonas</taxon>
    </lineage>
</organism>
<gene>
    <name evidence="2" type="ORF">Rmf_22780</name>
</gene>
<dbReference type="RefSeq" id="WP_244459555.1">
    <property type="nucleotide sequence ID" value="NZ_AP025637.1"/>
</dbReference>
<evidence type="ECO:0000313" key="2">
    <source>
        <dbReference type="EMBL" id="BDG72349.1"/>
    </source>
</evidence>
<keyword evidence="1" id="KW-0812">Transmembrane</keyword>
<dbReference type="EMBL" id="AP025637">
    <property type="protein sequence ID" value="BDG72349.1"/>
    <property type="molecule type" value="Genomic_DNA"/>
</dbReference>
<evidence type="ECO:0000313" key="3">
    <source>
        <dbReference type="Proteomes" id="UP000831327"/>
    </source>
</evidence>
<accession>A0ABN6P408</accession>
<reference evidence="2 3" key="1">
    <citation type="journal article" date="2016" name="Microbes Environ.">
        <title>Phylogenetically diverse aerobic anoxygenic phototrophic bacteria isolated from epilithic biofilms in Tama river, Japan.</title>
        <authorList>
            <person name="Hirose S."/>
            <person name="Matsuura K."/>
            <person name="Haruta S."/>
        </authorList>
    </citation>
    <scope>NUCLEOTIDE SEQUENCE [LARGE SCALE GENOMIC DNA]</scope>
    <source>
        <strain evidence="2 3">S08</strain>
    </source>
</reference>
<keyword evidence="1" id="KW-1133">Transmembrane helix</keyword>
<dbReference type="Proteomes" id="UP000831327">
    <property type="component" value="Chromosome"/>
</dbReference>
<evidence type="ECO:0008006" key="4">
    <source>
        <dbReference type="Google" id="ProtNLM"/>
    </source>
</evidence>
<protein>
    <recommendedName>
        <fullName evidence="4">DUF3592 domain-containing protein</fullName>
    </recommendedName>
</protein>
<sequence>MRGLWQLALIAAIVLAIPAFFFGPAYLRHRQEARVRADGLPATARILRLEDTGSRRNSMPIVDIHLEVTAEGRPPWQASIRRVMSVIEVTTVGPGTVLQVRYDPARPELVAIAP</sequence>
<name>A0ABN6P408_9PROT</name>
<feature type="transmembrane region" description="Helical" evidence="1">
    <location>
        <begin position="6"/>
        <end position="27"/>
    </location>
</feature>